<keyword evidence="3" id="KW-1185">Reference proteome</keyword>
<reference evidence="1" key="2">
    <citation type="submission" date="2019-06" db="EMBL/GenBank/DDBJ databases">
        <title>Genomics analysis of Aphanomyces spp. identifies a new class of oomycete effector associated with host adaptation.</title>
        <authorList>
            <person name="Gaulin E."/>
        </authorList>
    </citation>
    <scope>NUCLEOTIDE SEQUENCE</scope>
    <source>
        <strain evidence="1">CBS 578.67</strain>
    </source>
</reference>
<reference evidence="2 3" key="1">
    <citation type="submission" date="2019-03" db="EMBL/GenBank/DDBJ databases">
        <authorList>
            <person name="Gaulin E."/>
            <person name="Dumas B."/>
        </authorList>
    </citation>
    <scope>NUCLEOTIDE SEQUENCE [LARGE SCALE GENOMIC DNA]</scope>
    <source>
        <strain evidence="2">CBS 568.67</strain>
    </source>
</reference>
<dbReference type="OrthoDB" id="10605462at2759"/>
<sequence>MLFLPRAQNALFAIFGMHARVLVGVVCLGCLSSFSRASMPIFVVTSFGLRHRVESCDDQPLQCPGGVLVYQKKELKCEYEACKPGETTVAPHAAPLLPTPAPTSAPVRIVPAYTYQPVPAPTKPSKKRARQA</sequence>
<dbReference type="AlphaFoldDB" id="A0A485KNS3"/>
<gene>
    <name evidence="2" type="primary">Aste57867_9637</name>
    <name evidence="1" type="ORF">As57867_009599</name>
    <name evidence="2" type="ORF">ASTE57867_9637</name>
</gene>
<dbReference type="Proteomes" id="UP000332933">
    <property type="component" value="Unassembled WGS sequence"/>
</dbReference>
<accession>A0A485KNS3</accession>
<evidence type="ECO:0000313" key="3">
    <source>
        <dbReference type="Proteomes" id="UP000332933"/>
    </source>
</evidence>
<protein>
    <submittedName>
        <fullName evidence="2">Aste57867_9637 protein</fullName>
    </submittedName>
</protein>
<organism evidence="2 3">
    <name type="scientific">Aphanomyces stellatus</name>
    <dbReference type="NCBI Taxonomy" id="120398"/>
    <lineage>
        <taxon>Eukaryota</taxon>
        <taxon>Sar</taxon>
        <taxon>Stramenopiles</taxon>
        <taxon>Oomycota</taxon>
        <taxon>Saprolegniomycetes</taxon>
        <taxon>Saprolegniales</taxon>
        <taxon>Verrucalvaceae</taxon>
        <taxon>Aphanomyces</taxon>
    </lineage>
</organism>
<name>A0A485KNS3_9STRA</name>
<proteinExistence type="predicted"/>
<evidence type="ECO:0000313" key="1">
    <source>
        <dbReference type="EMBL" id="KAF0699796.1"/>
    </source>
</evidence>
<dbReference type="EMBL" id="VJMH01005154">
    <property type="protein sequence ID" value="KAF0699796.1"/>
    <property type="molecule type" value="Genomic_DNA"/>
</dbReference>
<dbReference type="EMBL" id="CAADRA010005175">
    <property type="protein sequence ID" value="VFT86516.1"/>
    <property type="molecule type" value="Genomic_DNA"/>
</dbReference>
<evidence type="ECO:0000313" key="2">
    <source>
        <dbReference type="EMBL" id="VFT86516.1"/>
    </source>
</evidence>